<keyword evidence="2" id="KW-1185">Reference proteome</keyword>
<accession>A0A087SNB7</accession>
<dbReference type="KEGG" id="apro:F751_4491"/>
<dbReference type="AlphaFoldDB" id="A0A087SNB7"/>
<protein>
    <submittedName>
        <fullName evidence="1">Uncharacterized protein</fullName>
    </submittedName>
</protein>
<organism evidence="1 2">
    <name type="scientific">Auxenochlorella protothecoides</name>
    <name type="common">Green microalga</name>
    <name type="synonym">Chlorella protothecoides</name>
    <dbReference type="NCBI Taxonomy" id="3075"/>
    <lineage>
        <taxon>Eukaryota</taxon>
        <taxon>Viridiplantae</taxon>
        <taxon>Chlorophyta</taxon>
        <taxon>core chlorophytes</taxon>
        <taxon>Trebouxiophyceae</taxon>
        <taxon>Chlorellales</taxon>
        <taxon>Chlorellaceae</taxon>
        <taxon>Auxenochlorella</taxon>
    </lineage>
</organism>
<sequence>MGIHPSWSSAKWEVALVQVCQGAPTLWRLSQRQRTLYILLQNLTGLGKACCSTGINQPPPRISIRRAGRWWWSPGQAAKCGSEGLAGGGWDPLPASKPWPPPRPRPCPDIWSATGPAGGWSVDLYSNPLARRLPVAAVRPGLLSAPAKHVGFRQGRDGNLALVYPTYDCHAGHGCGERS</sequence>
<dbReference type="RefSeq" id="XP_011400188.1">
    <property type="nucleotide sequence ID" value="XM_011401886.1"/>
</dbReference>
<dbReference type="Proteomes" id="UP000028924">
    <property type="component" value="Unassembled WGS sequence"/>
</dbReference>
<reference evidence="1 2" key="1">
    <citation type="journal article" date="2014" name="BMC Genomics">
        <title>Oil accumulation mechanisms of the oleaginous microalga Chlorella protothecoides revealed through its genome, transcriptomes, and proteomes.</title>
        <authorList>
            <person name="Gao C."/>
            <person name="Wang Y."/>
            <person name="Shen Y."/>
            <person name="Yan D."/>
            <person name="He X."/>
            <person name="Dai J."/>
            <person name="Wu Q."/>
        </authorList>
    </citation>
    <scope>NUCLEOTIDE SEQUENCE [LARGE SCALE GENOMIC DNA]</scope>
    <source>
        <strain evidence="1 2">0710</strain>
    </source>
</reference>
<evidence type="ECO:0000313" key="1">
    <source>
        <dbReference type="EMBL" id="KFM27221.1"/>
    </source>
</evidence>
<name>A0A087SNB7_AUXPR</name>
<proteinExistence type="predicted"/>
<evidence type="ECO:0000313" key="2">
    <source>
        <dbReference type="Proteomes" id="UP000028924"/>
    </source>
</evidence>
<dbReference type="GeneID" id="23615882"/>
<gene>
    <name evidence="1" type="ORF">F751_4491</name>
</gene>
<dbReference type="EMBL" id="KL662144">
    <property type="protein sequence ID" value="KFM27221.1"/>
    <property type="molecule type" value="Genomic_DNA"/>
</dbReference>